<sequence length="307" mass="34749">MTDSSFNEGFRRHVLRNISDMINKDEMSYNMLALSNIRLVSPTPGPMEQYEADAGCPLDQGVCQEMNRLILTRATSFYPQDPHPLVFSEADVQGIHQALANLNNRAQLSLVSARSQLKHFASSLPPSKAVAVHHLAHMLQKLPGYETFRATSLGMLYDCFFEPIYKRNYDQLDIVWNDLTTVYHEELPVSYGVARAMHLVDEYGDYIEQDPVPHASQDMLQLGILSKSLIETQGMSAAMTFYMNDFDALFFVTEMHGGSFIMYQFAKLRFPRSTVSLSNFVSADTLNALAKIHFVFSRYCATQPTTK</sequence>
<dbReference type="Proteomes" id="UP000242146">
    <property type="component" value="Unassembled WGS sequence"/>
</dbReference>
<dbReference type="AlphaFoldDB" id="A0A1X2G8Q8"/>
<protein>
    <submittedName>
        <fullName evidence="1">Uncharacterized protein</fullName>
    </submittedName>
</protein>
<comment type="caution">
    <text evidence="1">The sequence shown here is derived from an EMBL/GenBank/DDBJ whole genome shotgun (WGS) entry which is preliminary data.</text>
</comment>
<organism evidence="1 2">
    <name type="scientific">Hesseltinella vesiculosa</name>
    <dbReference type="NCBI Taxonomy" id="101127"/>
    <lineage>
        <taxon>Eukaryota</taxon>
        <taxon>Fungi</taxon>
        <taxon>Fungi incertae sedis</taxon>
        <taxon>Mucoromycota</taxon>
        <taxon>Mucoromycotina</taxon>
        <taxon>Mucoromycetes</taxon>
        <taxon>Mucorales</taxon>
        <taxon>Cunninghamellaceae</taxon>
        <taxon>Hesseltinella</taxon>
    </lineage>
</organism>
<evidence type="ECO:0000313" key="1">
    <source>
        <dbReference type="EMBL" id="ORX47953.1"/>
    </source>
</evidence>
<keyword evidence="2" id="KW-1185">Reference proteome</keyword>
<evidence type="ECO:0000313" key="2">
    <source>
        <dbReference type="Proteomes" id="UP000242146"/>
    </source>
</evidence>
<dbReference type="EMBL" id="MCGT01000031">
    <property type="protein sequence ID" value="ORX47953.1"/>
    <property type="molecule type" value="Genomic_DNA"/>
</dbReference>
<proteinExistence type="predicted"/>
<gene>
    <name evidence="1" type="ORF">DM01DRAFT_1338791</name>
</gene>
<reference evidence="1 2" key="1">
    <citation type="submission" date="2016-07" db="EMBL/GenBank/DDBJ databases">
        <title>Pervasive Adenine N6-methylation of Active Genes in Fungi.</title>
        <authorList>
            <consortium name="DOE Joint Genome Institute"/>
            <person name="Mondo S.J."/>
            <person name="Dannebaum R.O."/>
            <person name="Kuo R.C."/>
            <person name="Labutti K."/>
            <person name="Haridas S."/>
            <person name="Kuo A."/>
            <person name="Salamov A."/>
            <person name="Ahrendt S.R."/>
            <person name="Lipzen A."/>
            <person name="Sullivan W."/>
            <person name="Andreopoulos W.B."/>
            <person name="Clum A."/>
            <person name="Lindquist E."/>
            <person name="Daum C."/>
            <person name="Ramamoorthy G.K."/>
            <person name="Gryganskyi A."/>
            <person name="Culley D."/>
            <person name="Magnuson J.K."/>
            <person name="James T.Y."/>
            <person name="O'Malley M.A."/>
            <person name="Stajich J.E."/>
            <person name="Spatafora J.W."/>
            <person name="Visel A."/>
            <person name="Grigoriev I.V."/>
        </authorList>
    </citation>
    <scope>NUCLEOTIDE SEQUENCE [LARGE SCALE GENOMIC DNA]</scope>
    <source>
        <strain evidence="1 2">NRRL 3301</strain>
    </source>
</reference>
<accession>A0A1X2G8Q8</accession>
<name>A0A1X2G8Q8_9FUNG</name>